<organism evidence="2 3">
    <name type="scientific">Lasius platythorax</name>
    <dbReference type="NCBI Taxonomy" id="488582"/>
    <lineage>
        <taxon>Eukaryota</taxon>
        <taxon>Metazoa</taxon>
        <taxon>Ecdysozoa</taxon>
        <taxon>Arthropoda</taxon>
        <taxon>Hexapoda</taxon>
        <taxon>Insecta</taxon>
        <taxon>Pterygota</taxon>
        <taxon>Neoptera</taxon>
        <taxon>Endopterygota</taxon>
        <taxon>Hymenoptera</taxon>
        <taxon>Apocrita</taxon>
        <taxon>Aculeata</taxon>
        <taxon>Formicoidea</taxon>
        <taxon>Formicidae</taxon>
        <taxon>Formicinae</taxon>
        <taxon>Lasius</taxon>
        <taxon>Lasius</taxon>
    </lineage>
</organism>
<feature type="signal peptide" evidence="1">
    <location>
        <begin position="1"/>
        <end position="19"/>
    </location>
</feature>
<proteinExistence type="predicted"/>
<gene>
    <name evidence="2" type="ORF">LPLAT_LOCUS13088</name>
</gene>
<evidence type="ECO:0000313" key="2">
    <source>
        <dbReference type="EMBL" id="CAL1687922.1"/>
    </source>
</evidence>
<reference evidence="2" key="1">
    <citation type="submission" date="2024-04" db="EMBL/GenBank/DDBJ databases">
        <authorList>
            <consortium name="Molecular Ecology Group"/>
        </authorList>
    </citation>
    <scope>NUCLEOTIDE SEQUENCE</scope>
</reference>
<evidence type="ECO:0000256" key="1">
    <source>
        <dbReference type="SAM" id="SignalP"/>
    </source>
</evidence>
<name>A0AAV2P6M8_9HYME</name>
<sequence length="70" mass="7854">MKIILISALLALLIQLCSAQLSLQISPAAMMTRIMGRGQPNRGRGNQDYGTYNGENGVRYEGMRREYIYS</sequence>
<protein>
    <submittedName>
        <fullName evidence="2">Uncharacterized protein</fullName>
    </submittedName>
</protein>
<evidence type="ECO:0000313" key="3">
    <source>
        <dbReference type="Proteomes" id="UP001497644"/>
    </source>
</evidence>
<keyword evidence="3" id="KW-1185">Reference proteome</keyword>
<keyword evidence="1" id="KW-0732">Signal</keyword>
<dbReference type="AlphaFoldDB" id="A0AAV2P6M8"/>
<feature type="chain" id="PRO_5043618097" evidence="1">
    <location>
        <begin position="20"/>
        <end position="70"/>
    </location>
</feature>
<accession>A0AAV2P6M8</accession>
<dbReference type="Proteomes" id="UP001497644">
    <property type="component" value="Chromosome 8"/>
</dbReference>
<dbReference type="EMBL" id="OZ034831">
    <property type="protein sequence ID" value="CAL1687922.1"/>
    <property type="molecule type" value="Genomic_DNA"/>
</dbReference>